<evidence type="ECO:0000256" key="3">
    <source>
        <dbReference type="PROSITE-ProRule" id="PRU00023"/>
    </source>
</evidence>
<dbReference type="Gene3D" id="1.25.40.20">
    <property type="entry name" value="Ankyrin repeat-containing domain"/>
    <property type="match status" value="2"/>
</dbReference>
<feature type="repeat" description="ANK" evidence="3">
    <location>
        <begin position="345"/>
        <end position="377"/>
    </location>
</feature>
<evidence type="ECO:0000256" key="2">
    <source>
        <dbReference type="ARBA" id="ARBA00023043"/>
    </source>
</evidence>
<proteinExistence type="predicted"/>
<dbReference type="SMART" id="SM00248">
    <property type="entry name" value="ANK"/>
    <property type="match status" value="6"/>
</dbReference>
<dbReference type="InterPro" id="IPR036770">
    <property type="entry name" value="Ankyrin_rpt-contain_sf"/>
</dbReference>
<keyword evidence="2 3" id="KW-0040">ANK repeat</keyword>
<organism evidence="5 6">
    <name type="scientific">Trichogramma brassicae</name>
    <dbReference type="NCBI Taxonomy" id="86971"/>
    <lineage>
        <taxon>Eukaryota</taxon>
        <taxon>Metazoa</taxon>
        <taxon>Ecdysozoa</taxon>
        <taxon>Arthropoda</taxon>
        <taxon>Hexapoda</taxon>
        <taxon>Insecta</taxon>
        <taxon>Pterygota</taxon>
        <taxon>Neoptera</taxon>
        <taxon>Endopterygota</taxon>
        <taxon>Hymenoptera</taxon>
        <taxon>Apocrita</taxon>
        <taxon>Proctotrupomorpha</taxon>
        <taxon>Chalcidoidea</taxon>
        <taxon>Trichogrammatidae</taxon>
        <taxon>Trichogramma</taxon>
    </lineage>
</organism>
<dbReference type="PANTHER" id="PTHR24198:SF165">
    <property type="entry name" value="ANKYRIN REPEAT-CONTAINING PROTEIN-RELATED"/>
    <property type="match status" value="1"/>
</dbReference>
<dbReference type="Pfam" id="PF12796">
    <property type="entry name" value="Ank_2"/>
    <property type="match status" value="1"/>
</dbReference>
<dbReference type="InterPro" id="IPR002110">
    <property type="entry name" value="Ankyrin_rpt"/>
</dbReference>
<dbReference type="PANTHER" id="PTHR24198">
    <property type="entry name" value="ANKYRIN REPEAT AND PROTEIN KINASE DOMAIN-CONTAINING PROTEIN"/>
    <property type="match status" value="1"/>
</dbReference>
<dbReference type="EMBL" id="CADCXV010001017">
    <property type="protein sequence ID" value="CAB0040378.1"/>
    <property type="molecule type" value="Genomic_DNA"/>
</dbReference>
<sequence length="723" mass="83043">MLEKCLHSVLFQIVYCLDTINFYQNLMLAPVQLRAASESTTASTSNSGHGSPGVGAFPKIFETNLLKVPMFQRVENEGQVLLARPTIVVTIEHPDVVRCSQRRQENAKRCRRKREKESQDHDSRLQYSGSDDDPRRALHAAYSQQFASSQKIKDHRGKQNYRQCLSATCSDITSPNMEDYIGKLKSLRESCNFKSKRERVHLVRQLYNLIRDWEGQLPNLWDIFQPIEIDWLLLESLKITFDHGYGTECEDMLVDFVVRSGYKDEPIFDENGQVSLRRTTPVHLAKYYKPEVTSELLKIYGKFGINYTDKSGYTYFHAASMCGHETLVKYFLLLGQDPNCIWRKTCESPLHLALAHHHATVAKLLLRGGAYPNLADKKGFTPLHRICMQRYHFCSAEMFFKIIDEKNQLVRIDAKDKLGRTPLQLAVFNGKKRAAKLLLKRGADPNSVNNDGSTPLHYICQRKNDDDLAEIFFETIDEMRLTLRVDTRDKLGRTPLQLAVANLLPKTVDLLFNRGADLSSFVFPNKSYFAEGLKNNKEWLLTLKFTLVSRALAVAERLETQGYELDRSNALAIMKFFAEYELFATKSMELDERWYVDEDFARWSKDITVLPNTRNYLDPDSESTREMKMATTMSPSLLFHDLVRMPTEEAIKLPAYYYEVASSCGMYILSEKLQKACTMHLCEMMSKIFPALGTGFFLGADTISNADSLLRNYHQEAEKRGFD</sequence>
<keyword evidence="1" id="KW-0677">Repeat</keyword>
<dbReference type="AlphaFoldDB" id="A0A6H5ITQ3"/>
<dbReference type="OrthoDB" id="5406014at2759"/>
<accession>A0A6H5ITQ3</accession>
<name>A0A6H5ITQ3_9HYME</name>
<evidence type="ECO:0000313" key="6">
    <source>
        <dbReference type="Proteomes" id="UP000479190"/>
    </source>
</evidence>
<reference evidence="5 6" key="1">
    <citation type="submission" date="2020-02" db="EMBL/GenBank/DDBJ databases">
        <authorList>
            <person name="Ferguson B K."/>
        </authorList>
    </citation>
    <scope>NUCLEOTIDE SEQUENCE [LARGE SCALE GENOMIC DNA]</scope>
</reference>
<feature type="region of interest" description="Disordered" evidence="4">
    <location>
        <begin position="102"/>
        <end position="134"/>
    </location>
</feature>
<gene>
    <name evidence="5" type="ORF">TBRA_LOCUS12094</name>
</gene>
<dbReference type="PROSITE" id="PS50088">
    <property type="entry name" value="ANK_REPEAT"/>
    <property type="match status" value="3"/>
</dbReference>
<feature type="compositionally biased region" description="Basic and acidic residues" evidence="4">
    <location>
        <begin position="115"/>
        <end position="124"/>
    </location>
</feature>
<feature type="repeat" description="ANK" evidence="3">
    <location>
        <begin position="418"/>
        <end position="450"/>
    </location>
</feature>
<feature type="repeat" description="ANK" evidence="3">
    <location>
        <begin position="491"/>
        <end position="519"/>
    </location>
</feature>
<evidence type="ECO:0000313" key="5">
    <source>
        <dbReference type="EMBL" id="CAB0040378.1"/>
    </source>
</evidence>
<evidence type="ECO:0000256" key="1">
    <source>
        <dbReference type="ARBA" id="ARBA00022737"/>
    </source>
</evidence>
<dbReference type="SUPFAM" id="SSF48403">
    <property type="entry name" value="Ankyrin repeat"/>
    <property type="match status" value="1"/>
</dbReference>
<dbReference type="PROSITE" id="PS50297">
    <property type="entry name" value="ANK_REP_REGION"/>
    <property type="match status" value="3"/>
</dbReference>
<evidence type="ECO:0000256" key="4">
    <source>
        <dbReference type="SAM" id="MobiDB-lite"/>
    </source>
</evidence>
<dbReference type="Proteomes" id="UP000479190">
    <property type="component" value="Unassembled WGS sequence"/>
</dbReference>
<keyword evidence="6" id="KW-1185">Reference proteome</keyword>
<protein>
    <submittedName>
        <fullName evidence="5">Uncharacterized protein</fullName>
    </submittedName>
</protein>